<comment type="caution">
    <text evidence="2">The sequence shown here is derived from an EMBL/GenBank/DDBJ whole genome shotgun (WGS) entry which is preliminary data.</text>
</comment>
<protein>
    <submittedName>
        <fullName evidence="2">Uncharacterized protein</fullName>
    </submittedName>
</protein>
<keyword evidence="3" id="KW-1185">Reference proteome</keyword>
<keyword evidence="1" id="KW-0175">Coiled coil</keyword>
<evidence type="ECO:0000256" key="1">
    <source>
        <dbReference type="SAM" id="Coils"/>
    </source>
</evidence>
<evidence type="ECO:0000313" key="2">
    <source>
        <dbReference type="EMBL" id="CAJ1931317.1"/>
    </source>
</evidence>
<dbReference type="AlphaFoldDB" id="A0AAD2FH48"/>
<dbReference type="EMBL" id="CAKOGP040000138">
    <property type="protein sequence ID" value="CAJ1931317.1"/>
    <property type="molecule type" value="Genomic_DNA"/>
</dbReference>
<name>A0AAD2FH48_9STRA</name>
<reference evidence="2" key="1">
    <citation type="submission" date="2023-08" db="EMBL/GenBank/DDBJ databases">
        <authorList>
            <person name="Audoor S."/>
            <person name="Bilcke G."/>
        </authorList>
    </citation>
    <scope>NUCLEOTIDE SEQUENCE</scope>
</reference>
<gene>
    <name evidence="2" type="ORF">CYCCA115_LOCUS2338</name>
</gene>
<sequence length="829" mass="93994">QTEKIDPHKALVDDLCKQIQKWRDEGCEVLLGIDANEDLSVNSPDSIRQHFCECGMEEAILKRHPPTATHQRNQSNVPIDGIFTTSGVPVLAGGYYAFGEFVESDHRALWIDIGLNTALGNFTPQESTFKPWKLTLLDKRSVKRYLQLVHLGYEEYDIPSRLTKLNQRIEFNGRQMSPSLARKYNCLHRQMYMIRRQAEDNCRTTSSGKVPWSPKLQGFWDWLSPWKLLLRGRKRCCVSSRKVRRLMKKTRLCTVWKKRTAELEVALAAERRAYKQAKRQAIQLRRDFLTVQTTDAKKKKWKSQKAHDRFLRLRQMKQREEARRRRRAQQKGSTGGLRAIQIEEQLPDGTPQLRTITDRALVEEGCMQENAARYDQTRAPYTTPPMAEPLYTAFTGAQAESNSIALLEGRYSLPDLLDPATTAFLSHCRFHKDHLPVHLEVTTSDHVYFWSRNPEDKGSEPHGLHNGHFKAAAQSPVIASCDALFRNIPLATGFVPSNWRNLMNFAIEKKAGDFRLSKMRTIQLMNSEAQANNKKAGQAAMRYAEERSLIPDGQCDSRKRHQAIDLALSKRLVWNLLILQRRAAGWISNDAKSCFDCIVHWVAIIAMLRFGLTWRVLSSMFNMLSSATHRVRIGFGDSERTFKPPSVIPFQGCGQGNGAGPPIWISVSSVLITMMEAMGYGFECLSALESQLVTAQCFCFVDDTDVIEAGNTVHHSGEAICASVQDAATLWAGGIRATGGAINPEKSFWWLIDFEWDSRTGKWKFRGKKAVAPNFELQIQGLSGATESLRRLEPDDLECTLGVMLAPLENLEAHKAQMVAKAKDWAEQL</sequence>
<evidence type="ECO:0000313" key="3">
    <source>
        <dbReference type="Proteomes" id="UP001295423"/>
    </source>
</evidence>
<feature type="non-terminal residue" evidence="2">
    <location>
        <position position="1"/>
    </location>
</feature>
<dbReference type="Proteomes" id="UP001295423">
    <property type="component" value="Unassembled WGS sequence"/>
</dbReference>
<proteinExistence type="predicted"/>
<feature type="coiled-coil region" evidence="1">
    <location>
        <begin position="260"/>
        <end position="287"/>
    </location>
</feature>
<organism evidence="2 3">
    <name type="scientific">Cylindrotheca closterium</name>
    <dbReference type="NCBI Taxonomy" id="2856"/>
    <lineage>
        <taxon>Eukaryota</taxon>
        <taxon>Sar</taxon>
        <taxon>Stramenopiles</taxon>
        <taxon>Ochrophyta</taxon>
        <taxon>Bacillariophyta</taxon>
        <taxon>Bacillariophyceae</taxon>
        <taxon>Bacillariophycidae</taxon>
        <taxon>Bacillariales</taxon>
        <taxon>Bacillariaceae</taxon>
        <taxon>Cylindrotheca</taxon>
    </lineage>
</organism>
<accession>A0AAD2FH48</accession>